<reference evidence="9 10" key="1">
    <citation type="submission" date="2020-06" db="EMBL/GenBank/DDBJ databases">
        <title>The yeast mating-type switching endonuclease HO is a domesticated member of an unorthodox homing genetic element family.</title>
        <authorList>
            <person name="Coughlan A.Y."/>
            <person name="Lombardi L."/>
            <person name="Braun-Galleani S."/>
            <person name="Martos A.R."/>
            <person name="Galeote V."/>
            <person name="Bigey F."/>
            <person name="Dequin S."/>
            <person name="Byrne K.P."/>
            <person name="Wolfe K.H."/>
        </authorList>
    </citation>
    <scope>NUCLEOTIDE SEQUENCE [LARGE SCALE GENOMIC DNA]</scope>
    <source>
        <strain evidence="9 10">CBS2947</strain>
    </source>
</reference>
<dbReference type="PROSITE" id="PS51751">
    <property type="entry name" value="EXPERA"/>
    <property type="match status" value="1"/>
</dbReference>
<dbReference type="EMBL" id="CP059268">
    <property type="protein sequence ID" value="QLQ79287.1"/>
    <property type="molecule type" value="Genomic_DNA"/>
</dbReference>
<keyword evidence="5 7" id="KW-1133">Transmembrane helix</keyword>
<feature type="transmembrane region" description="Helical" evidence="7">
    <location>
        <begin position="151"/>
        <end position="168"/>
    </location>
</feature>
<keyword evidence="6 7" id="KW-0472">Membrane</keyword>
<feature type="transmembrane region" description="Helical" evidence="7">
    <location>
        <begin position="61"/>
        <end position="81"/>
    </location>
</feature>
<comment type="similarity">
    <text evidence="2">Belongs to the TMEM97/sigma-2 receptor family.</text>
</comment>
<organism evidence="9 10">
    <name type="scientific">Torulaspora globosa</name>
    <dbReference type="NCBI Taxonomy" id="48254"/>
    <lineage>
        <taxon>Eukaryota</taxon>
        <taxon>Fungi</taxon>
        <taxon>Dikarya</taxon>
        <taxon>Ascomycota</taxon>
        <taxon>Saccharomycotina</taxon>
        <taxon>Saccharomycetes</taxon>
        <taxon>Saccharomycetales</taxon>
        <taxon>Saccharomycetaceae</taxon>
        <taxon>Torulaspora</taxon>
    </lineage>
</organism>
<dbReference type="GO" id="GO:0005789">
    <property type="term" value="C:endoplasmic reticulum membrane"/>
    <property type="evidence" value="ECO:0007669"/>
    <property type="project" value="UniProtKB-SubCell"/>
</dbReference>
<dbReference type="Pfam" id="PF05241">
    <property type="entry name" value="EBP"/>
    <property type="match status" value="1"/>
</dbReference>
<keyword evidence="4 7" id="KW-0256">Endoplasmic reticulum</keyword>
<evidence type="ECO:0000256" key="1">
    <source>
        <dbReference type="ARBA" id="ARBA00004477"/>
    </source>
</evidence>
<dbReference type="InterPro" id="IPR051987">
    <property type="entry name" value="Sigma-2_receptor-like"/>
</dbReference>
<dbReference type="PANTHER" id="PTHR31204">
    <property type="entry name" value="SIGMA INTRACELLULAR RECEPTOR 2"/>
    <property type="match status" value="1"/>
</dbReference>
<proteinExistence type="inferred from homology"/>
<evidence type="ECO:0000256" key="3">
    <source>
        <dbReference type="ARBA" id="ARBA00022692"/>
    </source>
</evidence>
<evidence type="ECO:0000259" key="8">
    <source>
        <dbReference type="PROSITE" id="PS51751"/>
    </source>
</evidence>
<dbReference type="PANTHER" id="PTHR31204:SF1">
    <property type="entry name" value="SIGMA INTRACELLULAR RECEPTOR 2"/>
    <property type="match status" value="1"/>
</dbReference>
<evidence type="ECO:0000256" key="4">
    <source>
        <dbReference type="ARBA" id="ARBA00022824"/>
    </source>
</evidence>
<evidence type="ECO:0000256" key="5">
    <source>
        <dbReference type="ARBA" id="ARBA00022989"/>
    </source>
</evidence>
<evidence type="ECO:0000256" key="6">
    <source>
        <dbReference type="ARBA" id="ARBA00023136"/>
    </source>
</evidence>
<evidence type="ECO:0000313" key="9">
    <source>
        <dbReference type="EMBL" id="QLQ79287.1"/>
    </source>
</evidence>
<dbReference type="OrthoDB" id="433124at2759"/>
<sequence length="169" mass="20103">MAKLQGFQRSLYYYYFLLHIPITLLIDSQVVIPEQYHPASALFRWHIAQNNDFLLQEKPNWLYNFVLIELIFQLPLFVYFAKGLRPTQPITVQTKLTKAAVSSKEKNLYRWLRIYGWNASLTTLICMITIYQRGYYPSTPLVPMVYEDKLRLILVYLPTFLLPLRLCFL</sequence>
<keyword evidence="3 7" id="KW-0812">Transmembrane</keyword>
<keyword evidence="10" id="KW-1185">Reference proteome</keyword>
<feature type="transmembrane region" description="Helical" evidence="7">
    <location>
        <begin position="12"/>
        <end position="32"/>
    </location>
</feature>
<evidence type="ECO:0000256" key="2">
    <source>
        <dbReference type="ARBA" id="ARBA00009096"/>
    </source>
</evidence>
<accession>A0A7H9HRG8</accession>
<comment type="subcellular location">
    <subcellularLocation>
        <location evidence="1">Endoplasmic reticulum membrane</location>
        <topology evidence="1">Multi-pass membrane protein</topology>
    </subcellularLocation>
</comment>
<dbReference type="InterPro" id="IPR033118">
    <property type="entry name" value="EXPERA"/>
</dbReference>
<gene>
    <name evidence="9" type="ORF">HG537_0B06350</name>
</gene>
<evidence type="ECO:0000256" key="7">
    <source>
        <dbReference type="PIRNR" id="PIRNR031032"/>
    </source>
</evidence>
<evidence type="ECO:0000313" key="10">
    <source>
        <dbReference type="Proteomes" id="UP000510647"/>
    </source>
</evidence>
<name>A0A7H9HRG8_9SACH</name>
<protein>
    <recommendedName>
        <fullName evidence="7">Efficient mitochondria targeting-associated protein 19</fullName>
    </recommendedName>
</protein>
<feature type="transmembrane region" description="Helical" evidence="7">
    <location>
        <begin position="114"/>
        <end position="131"/>
    </location>
</feature>
<feature type="domain" description="EXPERA" evidence="8">
    <location>
        <begin position="8"/>
        <end position="167"/>
    </location>
</feature>
<dbReference type="Proteomes" id="UP000510647">
    <property type="component" value="Chromosome 2"/>
</dbReference>
<dbReference type="InterPro" id="IPR016964">
    <property type="entry name" value="Sigma2_recept"/>
</dbReference>
<dbReference type="PIRSF" id="PIRSF031032">
    <property type="entry name" value="TMP_97_prd"/>
    <property type="match status" value="1"/>
</dbReference>
<dbReference type="AlphaFoldDB" id="A0A7H9HRG8"/>